<dbReference type="InterPro" id="IPR037914">
    <property type="entry name" value="SpoVT-AbrB_sf"/>
</dbReference>
<dbReference type="SUPFAM" id="SSF89447">
    <property type="entry name" value="AbrB/MazE/MraZ-like"/>
    <property type="match status" value="1"/>
</dbReference>
<dbReference type="AlphaFoldDB" id="A0A523QHW3"/>
<dbReference type="SMART" id="SM00966">
    <property type="entry name" value="SpoVT_AbrB"/>
    <property type="match status" value="1"/>
</dbReference>
<comment type="caution">
    <text evidence="2">The sequence shown here is derived from an EMBL/GenBank/DDBJ whole genome shotgun (WGS) entry which is preliminary data.</text>
</comment>
<proteinExistence type="predicted"/>
<name>A0A523QHW3_UNCAE</name>
<evidence type="ECO:0000313" key="2">
    <source>
        <dbReference type="EMBL" id="TES85149.1"/>
    </source>
</evidence>
<dbReference type="Gene3D" id="2.10.260.10">
    <property type="match status" value="1"/>
</dbReference>
<accession>A0A523QHW3</accession>
<dbReference type="Pfam" id="PF04014">
    <property type="entry name" value="MazE_antitoxin"/>
    <property type="match status" value="1"/>
</dbReference>
<reference evidence="2 3" key="1">
    <citation type="submission" date="2019-03" db="EMBL/GenBank/DDBJ databases">
        <title>Metabolic potential of uncultured bacteria and archaea associated with petroleum seepage in deep-sea sediments.</title>
        <authorList>
            <person name="Dong X."/>
            <person name="Hubert C."/>
        </authorList>
    </citation>
    <scope>NUCLEOTIDE SEQUENCE [LARGE SCALE GENOMIC DNA]</scope>
    <source>
        <strain evidence="2">E44_bin92</strain>
    </source>
</reference>
<evidence type="ECO:0000259" key="1">
    <source>
        <dbReference type="SMART" id="SM00966"/>
    </source>
</evidence>
<evidence type="ECO:0000313" key="3">
    <source>
        <dbReference type="Proteomes" id="UP000320781"/>
    </source>
</evidence>
<gene>
    <name evidence="2" type="ORF">E3J95_05100</name>
</gene>
<dbReference type="InterPro" id="IPR007159">
    <property type="entry name" value="SpoVT-AbrB_dom"/>
</dbReference>
<dbReference type="GO" id="GO:0003677">
    <property type="term" value="F:DNA binding"/>
    <property type="evidence" value="ECO:0007669"/>
    <property type="project" value="InterPro"/>
</dbReference>
<sequence length="93" mass="10303">MAKKDEKQSCSVPTNKGRSCCKVESVISVDERGQMVLPKEIRDRAKIGAGDKLAVLSWEKDGKICCISLIKAEDLAEMTKDLLGPMMKEMTTR</sequence>
<protein>
    <submittedName>
        <fullName evidence="2">AbrB family transcriptional regulator</fullName>
    </submittedName>
</protein>
<dbReference type="NCBIfam" id="NF040962">
    <property type="entry name" value="near_HgcAB"/>
    <property type="match status" value="1"/>
</dbReference>
<dbReference type="Proteomes" id="UP000320781">
    <property type="component" value="Unassembled WGS sequence"/>
</dbReference>
<organism evidence="2 3">
    <name type="scientific">Aerophobetes bacterium</name>
    <dbReference type="NCBI Taxonomy" id="2030807"/>
    <lineage>
        <taxon>Bacteria</taxon>
        <taxon>Candidatus Aerophobota</taxon>
    </lineage>
</organism>
<feature type="domain" description="SpoVT-AbrB" evidence="1">
    <location>
        <begin position="27"/>
        <end position="74"/>
    </location>
</feature>
<dbReference type="EMBL" id="SOKU01000250">
    <property type="protein sequence ID" value="TES85149.1"/>
    <property type="molecule type" value="Genomic_DNA"/>
</dbReference>
<dbReference type="NCBIfam" id="TIGR01439">
    <property type="entry name" value="lp_hng_hel_AbrB"/>
    <property type="match status" value="1"/>
</dbReference>